<dbReference type="InterPro" id="IPR012334">
    <property type="entry name" value="Pectin_lyas_fold"/>
</dbReference>
<dbReference type="RefSeq" id="WP_200972043.1">
    <property type="nucleotide sequence ID" value="NZ_CP065592.1"/>
</dbReference>
<dbReference type="Pfam" id="PF18676">
    <property type="entry name" value="MBG_2"/>
    <property type="match status" value="1"/>
</dbReference>
<dbReference type="EMBL" id="CP065592">
    <property type="protein sequence ID" value="QPQ55368.1"/>
    <property type="molecule type" value="Genomic_DNA"/>
</dbReference>
<dbReference type="NCBIfam" id="TIGR01901">
    <property type="entry name" value="adhes_NPXG"/>
    <property type="match status" value="1"/>
</dbReference>
<feature type="signal peptide" evidence="1">
    <location>
        <begin position="1"/>
        <end position="33"/>
    </location>
</feature>
<dbReference type="KEGG" id="sflv:IC614_01785"/>
<dbReference type="SUPFAM" id="SSF51126">
    <property type="entry name" value="Pectin lyase-like"/>
    <property type="match status" value="1"/>
</dbReference>
<dbReference type="SMART" id="SM00912">
    <property type="entry name" value="Haemagg_act"/>
    <property type="match status" value="1"/>
</dbReference>
<dbReference type="Pfam" id="PF18657">
    <property type="entry name" value="YDG"/>
    <property type="match status" value="6"/>
</dbReference>
<dbReference type="InterPro" id="IPR041286">
    <property type="entry name" value="MBG_2"/>
</dbReference>
<dbReference type="InterPro" id="IPR041248">
    <property type="entry name" value="YDG"/>
</dbReference>
<evidence type="ECO:0000313" key="4">
    <source>
        <dbReference type="Proteomes" id="UP000594873"/>
    </source>
</evidence>
<dbReference type="Proteomes" id="UP000594873">
    <property type="component" value="Chromosome"/>
</dbReference>
<gene>
    <name evidence="3" type="ORF">IC614_01785</name>
</gene>
<feature type="chain" id="PRO_5032884723" evidence="1">
    <location>
        <begin position="34"/>
        <end position="1858"/>
    </location>
</feature>
<evidence type="ECO:0000313" key="3">
    <source>
        <dbReference type="EMBL" id="QPQ55368.1"/>
    </source>
</evidence>
<dbReference type="InterPro" id="IPR008638">
    <property type="entry name" value="FhaB/CdiA-like_TPS"/>
</dbReference>
<dbReference type="InterPro" id="IPR011050">
    <property type="entry name" value="Pectin_lyase_fold/virulence"/>
</dbReference>
<feature type="domain" description="Filamentous haemagglutinin FhaB/tRNA nuclease CdiA-like TPS" evidence="2">
    <location>
        <begin position="41"/>
        <end position="152"/>
    </location>
</feature>
<evidence type="ECO:0000259" key="2">
    <source>
        <dbReference type="SMART" id="SM00912"/>
    </source>
</evidence>
<sequence>MTAPARTANLRRRLALTTALCGGFMAIAAPAQAQTYGDFGTVSSTVGTPAISNSGNTLNVSANQNAIINWNDFNVPTNGHTADFRHSGGGGAPRIGILNRVSTGQTTINGNLTSGANVDVYVINPNGVIFGNNARINVGGLVASTLDVDNADFLDGNSALTFTGTSNPGAQVEVRNGAQIRASRNGGTGGHIVLVSPQITNAGLLDAAGEAVFVAAEDVEVNFSSRLSVVIGRGTAIQSAITSSGIVQGKEVLFAVANRSAVQDALLNISGVVTAESVDATDGVYLAGGSQIQGKAQFGPSGVVNVQTGALSGGRGFIAANGDLTALGDYSFQRLVSVGAERAIDLQGVTSASGNISITSYLADLQVGALNAGGSINLSASNQLVVSGAVAAGGAFVADANNTIDLADNVSAGEIQLRGLVTTAHADLTSTAGNIIIRDAGGPFGGATLSGNVSAAGDLDIQLSNALSSLVLGNDTDATSFTAGGSIVISASDIDSADAAVTIAAANAGGDETLAIGRAGSVINLGGDDILRGGRVRITGADVTVGNIEATAVSADALDNVVNVDATMASLGNIASAGHVNIQALDDVSISGNVNSGGNYRVTGAAVSLGADADSELQQALGAVSITATNGLIRGGENLTLASGSGGIGLNWVAANQGFDFADTSTIRAGTNSDQALTLAINFSGLNGIFNFGNITAGSMVDTDGGVIDVRPAVRIGNLTLTNGGLNLNNVAQNDSARAMTLGNVTARGDIILQSAGLISSPSIVSTNGSVEIYGRNGPAIPSTTPQRYLALDIGSITARNAIRLGASLGDMIVDSIESTNGNIVVLSGASAGLENSRFTFGNMLATRGVISVAVQGAVNFTGDLTASTDIGIYALGGGTFAGTVTAPGLFQLQSNAFNTAFGSFNQLAGSRFNVGELSTNFPALSLDFMGANNIGRLAVSAVNDIRVNDVSGGLQIVRPVLSSSNGTVEIRTLGGDLSFLGSPNTTMVSGGLVTLSTDGAFLNTIGSTVVTASNRWAIYAGRAAEYDPVTNPTGNIYGGLDSGSIAYWGSSVDGRNGTAQLDINSLTGNRYIFAEAATLTVRANDVRKTYGQTFNPTAYTISGTPRSGIANAFLGASEDDILGPVATRIAPTLASAGTVANADVLNGGADGYAISVDTSPMQPNYGYTLVADNSGRLFVDRKTVNVGVSANGKTYDGSAAGSGALDFRAGAANGILSGDDVRGNATFTFVDGAGQADKNAGVNKRVSVSNTTYSGGDADNYTFVLDDTSSLAATIDPKIVNAAFTVSKTYDGNRTGSASARFTNADGTGTGVIGTDELTISGLTFTYDNQNWGLSKTVTISGNAAIGGRDAGNYQVTIPTSVIGEILRKQLIVTIGAQDKVYDGTADATGRIIGYDGIVGSESLTLSGGTFTFTGLNGQRDKDVGDKGLSATGIQVSGATADNYVVTTQIASGAAPKITPKAIVGRASVNGKTYDATTNATGSINVNANGGVIQGDQLGATAAFAFADKNAGTQKTVNVTNLQLTGADAGNYTITLEANQLFADILRAVLNVTVRADNKTYDGTTTATGSITGVQGVLGTDSVQVTGGTYAFADKNAGTGKTVTASGFSVGGADAGNYSIAGPATSVADIARRLVTVTVAANGKTYDGTTATTGQITGVNGVVQGDQLNVTGGTYAFADPNAGTSKTVNVSGVTVAGADSGNYQVIIPATVLADILRRAITVRANDVRKMENAADPALTYAVVNGSLVAGDAFTGALSRQQGEAPGTYGINRGTLALSANYDITYQPGTFTIEGSDAEVAVPLTPSPYKSVELGGRAQTLQVNMEPLVWTEPMVPLVCAPGSDAKDDQCKVNVTVGQ</sequence>
<dbReference type="Pfam" id="PF05860">
    <property type="entry name" value="TPS"/>
    <property type="match status" value="1"/>
</dbReference>
<keyword evidence="4" id="KW-1185">Reference proteome</keyword>
<dbReference type="Gene3D" id="2.160.20.10">
    <property type="entry name" value="Single-stranded right-handed beta-helix, Pectin lyase-like"/>
    <property type="match status" value="1"/>
</dbReference>
<reference evidence="3 4" key="1">
    <citation type="submission" date="2020-11" db="EMBL/GenBank/DDBJ databases">
        <title>Genome seq and assembly of Sphingosinicella sp.</title>
        <authorList>
            <person name="Chhetri G."/>
        </authorList>
    </citation>
    <scope>NUCLEOTIDE SEQUENCE [LARGE SCALE GENOMIC DNA]</scope>
    <source>
        <strain evidence="3 4">UDD2</strain>
    </source>
</reference>
<accession>A0A7T2GKU6</accession>
<proteinExistence type="predicted"/>
<evidence type="ECO:0000256" key="1">
    <source>
        <dbReference type="SAM" id="SignalP"/>
    </source>
</evidence>
<name>A0A7T2GKU6_9SPHN</name>
<keyword evidence="1" id="KW-0732">Signal</keyword>
<organism evidence="3 4">
    <name type="scientific">Allosphingosinicella flava</name>
    <dbReference type="NCBI Taxonomy" id="2771430"/>
    <lineage>
        <taxon>Bacteria</taxon>
        <taxon>Pseudomonadati</taxon>
        <taxon>Pseudomonadota</taxon>
        <taxon>Alphaproteobacteria</taxon>
        <taxon>Sphingomonadales</taxon>
        <taxon>Sphingomonadaceae</taxon>
        <taxon>Allosphingosinicella</taxon>
    </lineage>
</organism>
<protein>
    <submittedName>
        <fullName evidence="3">Filamentous hemagglutinin N-terminal domain-containing protein</fullName>
    </submittedName>
</protein>